<feature type="chain" id="PRO_5045345808" description="DUF5703 domain-containing protein" evidence="1">
    <location>
        <begin position="25"/>
        <end position="807"/>
    </location>
</feature>
<dbReference type="InterPro" id="IPR008928">
    <property type="entry name" value="6-hairpin_glycosidase_sf"/>
</dbReference>
<evidence type="ECO:0000313" key="3">
    <source>
        <dbReference type="EMBL" id="TQO39579.1"/>
    </source>
</evidence>
<protein>
    <recommendedName>
        <fullName evidence="2">DUF5703 domain-containing protein</fullName>
    </recommendedName>
</protein>
<evidence type="ECO:0000259" key="2">
    <source>
        <dbReference type="Pfam" id="PF18961"/>
    </source>
</evidence>
<name>A0ABY3AHK9_9FLAO</name>
<evidence type="ECO:0000256" key="1">
    <source>
        <dbReference type="SAM" id="SignalP"/>
    </source>
</evidence>
<dbReference type="Gene3D" id="2.60.40.1180">
    <property type="entry name" value="Golgi alpha-mannosidase II"/>
    <property type="match status" value="1"/>
</dbReference>
<feature type="signal peptide" evidence="1">
    <location>
        <begin position="1"/>
        <end position="24"/>
    </location>
</feature>
<dbReference type="InterPro" id="IPR043757">
    <property type="entry name" value="DUF5703_N"/>
</dbReference>
<organism evidence="3 4">
    <name type="scientific">Arenibacter algicola</name>
    <dbReference type="NCBI Taxonomy" id="616991"/>
    <lineage>
        <taxon>Bacteria</taxon>
        <taxon>Pseudomonadati</taxon>
        <taxon>Bacteroidota</taxon>
        <taxon>Flavobacteriia</taxon>
        <taxon>Flavobacteriales</taxon>
        <taxon>Flavobacteriaceae</taxon>
        <taxon>Arenibacter</taxon>
    </lineage>
</organism>
<feature type="domain" description="DUF5703" evidence="2">
    <location>
        <begin position="39"/>
        <end position="330"/>
    </location>
</feature>
<keyword evidence="1" id="KW-0732">Signal</keyword>
<accession>A0ABY3AHK9</accession>
<evidence type="ECO:0000313" key="4">
    <source>
        <dbReference type="Proteomes" id="UP000315363"/>
    </source>
</evidence>
<proteinExistence type="predicted"/>
<dbReference type="RefSeq" id="WP_142190821.1">
    <property type="nucleotide sequence ID" value="NZ_VHIF01000001.1"/>
</dbReference>
<gene>
    <name evidence="3" type="ORF">GQ41_4259</name>
</gene>
<reference evidence="3 4" key="1">
    <citation type="submission" date="2019-06" db="EMBL/GenBank/DDBJ databases">
        <title>A large-scale integrated study on North Sea by COGITO (Coastal Microbe Genomic &amp; Taxonomic Observatory).</title>
        <authorList>
            <person name="Teeling H."/>
        </authorList>
    </citation>
    <scope>NUCLEOTIDE SEQUENCE [LARGE SCALE GENOMIC DNA]</scope>
    <source>
        <strain evidence="3 4">MAR_2009_79</strain>
    </source>
</reference>
<sequence>MKKTKNLVVIVIIGVFGAILTSQAQSNGTIFPTMYNVAWDSQSKDASGSMPIGGGDIGCNVWVEDNELLVYLQRSGIHDEFNGFPKLGRVRFWTSPNIFDGSISFKQVLRLQDGSIEITAEHAIHGDVKIKIWVEVHRPIVHIETISGKQLTYYTQYESWRTEPRALDPKSVLGERWGWWDVEGWRHEAILEPDQFKQEDNGMAFYHINPDEKLTSKMAYENMGLGDYYGQYLDPIKDLVWGGWISGKDWVFNGVHEGKYRSTKYSGWRYKTKNTSKTNDVAIVLHTSYSDTADIWLEELEEKRLLASTGIKQAWKKNQEWWAEFWDRSHLLINSDNGNKKDAAWEVGRNYNLFRFMTACNAYGENPTMFNGGLFTFDPELVKGQHYAYHPDWRRWGGGNYTLQNQRWIYWPMLKWGDTEHMKNQFNHFKRVLDVAKLRVSHFYGHEGALYPESSTIYGLPFPLAYGFDSSYIPKRQREKWMDPGASRSASIKNHHTGILELSYMVLEYHRYTGENITEWLPIVKAALDFYDQHYQMHARVNIDQPYDINGKLILFPTSVCEQHFYATNGVPDVSGLQAIVKSALNLPEEWLNTYFEGKEELIRLSKTIPDIHLDEINGDIVIPPAKSVAYTDIHLNNEIYLNYPMFPFNRIKLGDKEMEYVHNTYKHSAVWQPTSSWEAHVSWTNANVAFARMGMVEKAEEFTYKKLGNGDYRFPAFWGPGYDWAPDHNWGGTGVVGLQEMLMQTTDDKIVLLPTWPKNWNANFKLQAPMNTIVQGKVENGKLTDLKVTPESRKKDVIVWNEQLNK</sequence>
<dbReference type="InterPro" id="IPR013780">
    <property type="entry name" value="Glyco_hydro_b"/>
</dbReference>
<keyword evidence="4" id="KW-1185">Reference proteome</keyword>
<dbReference type="EMBL" id="VHIF01000001">
    <property type="protein sequence ID" value="TQO39579.1"/>
    <property type="molecule type" value="Genomic_DNA"/>
</dbReference>
<comment type="caution">
    <text evidence="3">The sequence shown here is derived from an EMBL/GenBank/DDBJ whole genome shotgun (WGS) entry which is preliminary data.</text>
</comment>
<dbReference type="Proteomes" id="UP000315363">
    <property type="component" value="Unassembled WGS sequence"/>
</dbReference>
<dbReference type="SUPFAM" id="SSF48208">
    <property type="entry name" value="Six-hairpin glycosidases"/>
    <property type="match status" value="1"/>
</dbReference>
<dbReference type="Pfam" id="PF18961">
    <property type="entry name" value="DUF5703_N"/>
    <property type="match status" value="1"/>
</dbReference>